<evidence type="ECO:0000256" key="1">
    <source>
        <dbReference type="ARBA" id="ARBA00004141"/>
    </source>
</evidence>
<feature type="transmembrane region" description="Helical" evidence="5">
    <location>
        <begin position="242"/>
        <end position="261"/>
    </location>
</feature>
<feature type="transmembrane region" description="Helical" evidence="5">
    <location>
        <begin position="124"/>
        <end position="143"/>
    </location>
</feature>
<gene>
    <name evidence="7" type="ORF">PROFUN_02058</name>
</gene>
<dbReference type="GO" id="GO:0016020">
    <property type="term" value="C:membrane"/>
    <property type="evidence" value="ECO:0007669"/>
    <property type="project" value="UniProtKB-SubCell"/>
</dbReference>
<dbReference type="Pfam" id="PF00892">
    <property type="entry name" value="EamA"/>
    <property type="match status" value="2"/>
</dbReference>
<dbReference type="PANTHER" id="PTHR32322:SF2">
    <property type="entry name" value="EAMA DOMAIN-CONTAINING PROTEIN"/>
    <property type="match status" value="1"/>
</dbReference>
<evidence type="ECO:0000256" key="2">
    <source>
        <dbReference type="ARBA" id="ARBA00022692"/>
    </source>
</evidence>
<keyword evidence="3 5" id="KW-1133">Transmembrane helix</keyword>
<evidence type="ECO:0000313" key="7">
    <source>
        <dbReference type="EMBL" id="PRP81224.1"/>
    </source>
</evidence>
<dbReference type="InterPro" id="IPR050638">
    <property type="entry name" value="AA-Vitamin_Transporters"/>
</dbReference>
<name>A0A2P6NB91_9EUKA</name>
<feature type="transmembrane region" description="Helical" evidence="5">
    <location>
        <begin position="342"/>
        <end position="361"/>
    </location>
</feature>
<dbReference type="Proteomes" id="UP000241769">
    <property type="component" value="Unassembled WGS sequence"/>
</dbReference>
<dbReference type="OrthoDB" id="1728340at2759"/>
<dbReference type="AlphaFoldDB" id="A0A2P6NB91"/>
<evidence type="ECO:0000256" key="5">
    <source>
        <dbReference type="SAM" id="Phobius"/>
    </source>
</evidence>
<feature type="transmembrane region" description="Helical" evidence="5">
    <location>
        <begin position="155"/>
        <end position="174"/>
    </location>
</feature>
<feature type="domain" description="EamA" evidence="6">
    <location>
        <begin position="243"/>
        <end position="384"/>
    </location>
</feature>
<feature type="transmembrane region" description="Helical" evidence="5">
    <location>
        <begin position="210"/>
        <end position="230"/>
    </location>
</feature>
<reference evidence="7 8" key="1">
    <citation type="journal article" date="2018" name="Genome Biol. Evol.">
        <title>Multiple Roots of Fruiting Body Formation in Amoebozoa.</title>
        <authorList>
            <person name="Hillmann F."/>
            <person name="Forbes G."/>
            <person name="Novohradska S."/>
            <person name="Ferling I."/>
            <person name="Riege K."/>
            <person name="Groth M."/>
            <person name="Westermann M."/>
            <person name="Marz M."/>
            <person name="Spaller T."/>
            <person name="Winckler T."/>
            <person name="Schaap P."/>
            <person name="Glockner G."/>
        </authorList>
    </citation>
    <scope>NUCLEOTIDE SEQUENCE [LARGE SCALE GENOMIC DNA]</scope>
    <source>
        <strain evidence="7 8">Jena</strain>
    </source>
</reference>
<evidence type="ECO:0000313" key="8">
    <source>
        <dbReference type="Proteomes" id="UP000241769"/>
    </source>
</evidence>
<comment type="subcellular location">
    <subcellularLocation>
        <location evidence="1">Membrane</location>
        <topology evidence="1">Multi-pass membrane protein</topology>
    </subcellularLocation>
</comment>
<evidence type="ECO:0000256" key="3">
    <source>
        <dbReference type="ARBA" id="ARBA00022989"/>
    </source>
</evidence>
<dbReference type="EMBL" id="MDYQ01000129">
    <property type="protein sequence ID" value="PRP81224.1"/>
    <property type="molecule type" value="Genomic_DNA"/>
</dbReference>
<evidence type="ECO:0000256" key="4">
    <source>
        <dbReference type="ARBA" id="ARBA00023136"/>
    </source>
</evidence>
<feature type="transmembrane region" description="Helical" evidence="5">
    <location>
        <begin position="180"/>
        <end position="203"/>
    </location>
</feature>
<feature type="transmembrane region" description="Helical" evidence="5">
    <location>
        <begin position="367"/>
        <end position="384"/>
    </location>
</feature>
<keyword evidence="2 5" id="KW-0812">Transmembrane</keyword>
<proteinExistence type="predicted"/>
<protein>
    <recommendedName>
        <fullName evidence="6">EamA domain-containing protein</fullName>
    </recommendedName>
</protein>
<feature type="domain" description="EamA" evidence="6">
    <location>
        <begin position="102"/>
        <end position="228"/>
    </location>
</feature>
<feature type="transmembrane region" description="Helical" evidence="5">
    <location>
        <begin position="309"/>
        <end position="330"/>
    </location>
</feature>
<evidence type="ECO:0000259" key="6">
    <source>
        <dbReference type="Pfam" id="PF00892"/>
    </source>
</evidence>
<dbReference type="PANTHER" id="PTHR32322">
    <property type="entry name" value="INNER MEMBRANE TRANSPORTER"/>
    <property type="match status" value="1"/>
</dbReference>
<comment type="caution">
    <text evidence="7">The sequence shown here is derived from an EMBL/GenBank/DDBJ whole genome shotgun (WGS) entry which is preliminary data.</text>
</comment>
<accession>A0A2P6NB91</accession>
<dbReference type="SUPFAM" id="SSF103481">
    <property type="entry name" value="Multidrug resistance efflux transporter EmrE"/>
    <property type="match status" value="2"/>
</dbReference>
<dbReference type="InterPro" id="IPR000620">
    <property type="entry name" value="EamA_dom"/>
</dbReference>
<dbReference type="InterPro" id="IPR037185">
    <property type="entry name" value="EmrE-like"/>
</dbReference>
<feature type="transmembrane region" description="Helical" evidence="5">
    <location>
        <begin position="273"/>
        <end position="297"/>
    </location>
</feature>
<feature type="transmembrane region" description="Helical" evidence="5">
    <location>
        <begin position="90"/>
        <end position="112"/>
    </location>
</feature>
<sequence length="439" mass="48365">MSSTTFYRTRRGDSYVLRLRCVWEGEVTSNICQTYAGMWEQKYPEVGEQLQLSRSCPPLCVVVDRAMDQVITQQNISMVTRWIVQRRMAILLHVVLFGVQILKSVHVIAMKFATPFIHPFELKVYAALRFAFGLPVLFALAYLPGSTKIIPKGKIWIWVIVCPLFGVVMNNLFLVSAMRYATASTANILVPVVPTVTLLIGLFTCRESFTWTKVISVVLSFVGVVALSGIDRCTQFAEHHVLIGSLLLIGSFASAAVALVLQKKTLQMFPHSAVLTAWSMTVGGVIISTLSVTLSLTDLAPMDFYEVPLLAWFCVAFSGIGGTAMIFSGTAWSLTQTSVSTVSAYSCVQVLVGTFLSWLLLGETVSLMNLLGAPFILASLVLSVRDQYIKEREMKGKGTLVPTEVPEDEPPQSEVAEFVSIKVEEKKAEEPLLCSPRTI</sequence>
<keyword evidence="4 5" id="KW-0472">Membrane</keyword>
<organism evidence="7 8">
    <name type="scientific">Planoprotostelium fungivorum</name>
    <dbReference type="NCBI Taxonomy" id="1890364"/>
    <lineage>
        <taxon>Eukaryota</taxon>
        <taxon>Amoebozoa</taxon>
        <taxon>Evosea</taxon>
        <taxon>Variosea</taxon>
        <taxon>Cavosteliida</taxon>
        <taxon>Cavosteliaceae</taxon>
        <taxon>Planoprotostelium</taxon>
    </lineage>
</organism>
<keyword evidence="8" id="KW-1185">Reference proteome</keyword>
<dbReference type="InParanoid" id="A0A2P6NB91"/>